<dbReference type="Pfam" id="PF13778">
    <property type="entry name" value="DUF4174"/>
    <property type="match status" value="1"/>
</dbReference>
<evidence type="ECO:0000256" key="1">
    <source>
        <dbReference type="ARBA" id="ARBA00022729"/>
    </source>
</evidence>
<keyword evidence="1" id="KW-0732">Signal</keyword>
<evidence type="ECO:0000313" key="3">
    <source>
        <dbReference type="EMBL" id="MBP1849016.1"/>
    </source>
</evidence>
<comment type="caution">
    <text evidence="3">The sequence shown here is derived from an EMBL/GenBank/DDBJ whole genome shotgun (WGS) entry which is preliminary data.</text>
</comment>
<accession>A0ABS4DTJ9</accession>
<feature type="domain" description="DUF4174" evidence="2">
    <location>
        <begin position="4"/>
        <end position="115"/>
    </location>
</feature>
<keyword evidence="4" id="KW-1185">Reference proteome</keyword>
<dbReference type="EMBL" id="JAGGJU010000001">
    <property type="protein sequence ID" value="MBP1849016.1"/>
    <property type="molecule type" value="Genomic_DNA"/>
</dbReference>
<sequence length="119" mass="13032">MDSLSRYTWKNRVLVLFARSDDPKLVQQIAELETRKAALADRDMVVLAVGDGRLRSLHGDGAGIDWQALKAEAMVGGDAFEAVLVGKDGGIKLRSFEVVADDALFDLVDSMPMRRAGKR</sequence>
<dbReference type="Proteomes" id="UP000759443">
    <property type="component" value="Unassembled WGS sequence"/>
</dbReference>
<gene>
    <name evidence="3" type="ORF">J2Z17_000433</name>
</gene>
<organism evidence="3 4">
    <name type="scientific">Rhizobium halophytocola</name>
    <dbReference type="NCBI Taxonomy" id="735519"/>
    <lineage>
        <taxon>Bacteria</taxon>
        <taxon>Pseudomonadati</taxon>
        <taxon>Pseudomonadota</taxon>
        <taxon>Alphaproteobacteria</taxon>
        <taxon>Hyphomicrobiales</taxon>
        <taxon>Rhizobiaceae</taxon>
        <taxon>Rhizobium/Agrobacterium group</taxon>
        <taxon>Rhizobium</taxon>
    </lineage>
</organism>
<evidence type="ECO:0000313" key="4">
    <source>
        <dbReference type="Proteomes" id="UP000759443"/>
    </source>
</evidence>
<reference evidence="3 4" key="1">
    <citation type="submission" date="2021-03" db="EMBL/GenBank/DDBJ databases">
        <title>Genomic Encyclopedia of Type Strains, Phase IV (KMG-IV): sequencing the most valuable type-strain genomes for metagenomic binning, comparative biology and taxonomic classification.</title>
        <authorList>
            <person name="Goeker M."/>
        </authorList>
    </citation>
    <scope>NUCLEOTIDE SEQUENCE [LARGE SCALE GENOMIC DNA]</scope>
    <source>
        <strain evidence="3 4">DSM 21600</strain>
    </source>
</reference>
<dbReference type="RefSeq" id="WP_209941792.1">
    <property type="nucleotide sequence ID" value="NZ_JAGGJU010000001.1"/>
</dbReference>
<dbReference type="InterPro" id="IPR025232">
    <property type="entry name" value="DUF4174"/>
</dbReference>
<proteinExistence type="predicted"/>
<protein>
    <recommendedName>
        <fullName evidence="2">DUF4174 domain-containing protein</fullName>
    </recommendedName>
</protein>
<name>A0ABS4DTJ9_9HYPH</name>
<evidence type="ECO:0000259" key="2">
    <source>
        <dbReference type="Pfam" id="PF13778"/>
    </source>
</evidence>